<feature type="transmembrane region" description="Helical" evidence="4">
    <location>
        <begin position="162"/>
        <end position="181"/>
    </location>
</feature>
<dbReference type="SMART" id="SM00014">
    <property type="entry name" value="acidPPc"/>
    <property type="match status" value="1"/>
</dbReference>
<dbReference type="Gene3D" id="1.20.144.10">
    <property type="entry name" value="Phosphatidic acid phosphatase type 2/haloperoxidase"/>
    <property type="match status" value="1"/>
</dbReference>
<organism evidence="6 7">
    <name type="scientific">Seminibacterium arietis</name>
    <dbReference type="NCBI Taxonomy" id="1173502"/>
    <lineage>
        <taxon>Bacteria</taxon>
        <taxon>Pseudomonadati</taxon>
        <taxon>Pseudomonadota</taxon>
        <taxon>Gammaproteobacteria</taxon>
        <taxon>Pasteurellales</taxon>
        <taxon>Pasteurellaceae</taxon>
        <taxon>Seminibacterium</taxon>
    </lineage>
</organism>
<dbReference type="Pfam" id="PF01569">
    <property type="entry name" value="PAP2"/>
    <property type="match status" value="1"/>
</dbReference>
<evidence type="ECO:0000256" key="1">
    <source>
        <dbReference type="ARBA" id="ARBA00012374"/>
    </source>
</evidence>
<proteinExistence type="predicted"/>
<evidence type="ECO:0000313" key="6">
    <source>
        <dbReference type="EMBL" id="MFD0965890.1"/>
    </source>
</evidence>
<keyword evidence="4" id="KW-1133">Transmembrane helix</keyword>
<dbReference type="InterPro" id="IPR000326">
    <property type="entry name" value="PAP2/HPO"/>
</dbReference>
<feature type="transmembrane region" description="Helical" evidence="4">
    <location>
        <begin position="50"/>
        <end position="68"/>
    </location>
</feature>
<feature type="transmembrane region" description="Helical" evidence="4">
    <location>
        <begin position="217"/>
        <end position="235"/>
    </location>
</feature>
<dbReference type="CDD" id="cd01610">
    <property type="entry name" value="PAP2_like"/>
    <property type="match status" value="1"/>
</dbReference>
<evidence type="ECO:0000256" key="2">
    <source>
        <dbReference type="ARBA" id="ARBA00032707"/>
    </source>
</evidence>
<dbReference type="PANTHER" id="PTHR14969">
    <property type="entry name" value="SPHINGOSINE-1-PHOSPHATE PHOSPHOHYDROLASE"/>
    <property type="match status" value="1"/>
</dbReference>
<dbReference type="RefSeq" id="WP_380819305.1">
    <property type="nucleotide sequence ID" value="NZ_JBHTJN010000008.1"/>
</dbReference>
<evidence type="ECO:0000259" key="5">
    <source>
        <dbReference type="SMART" id="SM00014"/>
    </source>
</evidence>
<accession>A0ABW3I7I0</accession>
<dbReference type="SUPFAM" id="SSF48317">
    <property type="entry name" value="Acid phosphatase/Vanadium-dependent haloperoxidase"/>
    <property type="match status" value="1"/>
</dbReference>
<dbReference type="EMBL" id="JBHTJN010000008">
    <property type="protein sequence ID" value="MFD0965890.1"/>
    <property type="molecule type" value="Genomic_DNA"/>
</dbReference>
<dbReference type="EC" id="3.6.1.27" evidence="1"/>
<comment type="caution">
    <text evidence="6">The sequence shown here is derived from an EMBL/GenBank/DDBJ whole genome shotgun (WGS) entry which is preliminary data.</text>
</comment>
<dbReference type="PANTHER" id="PTHR14969:SF54">
    <property type="entry name" value="PHOSPHATIDYLGLYCEROPHOSPHATASE B"/>
    <property type="match status" value="1"/>
</dbReference>
<evidence type="ECO:0000256" key="3">
    <source>
        <dbReference type="ARBA" id="ARBA00047594"/>
    </source>
</evidence>
<evidence type="ECO:0000313" key="7">
    <source>
        <dbReference type="Proteomes" id="UP001596996"/>
    </source>
</evidence>
<comment type="catalytic activity">
    <reaction evidence="3">
        <text>di-trans,octa-cis-undecaprenyl diphosphate + H2O = di-trans,octa-cis-undecaprenyl phosphate + phosphate + H(+)</text>
        <dbReference type="Rhea" id="RHEA:28094"/>
        <dbReference type="ChEBI" id="CHEBI:15377"/>
        <dbReference type="ChEBI" id="CHEBI:15378"/>
        <dbReference type="ChEBI" id="CHEBI:43474"/>
        <dbReference type="ChEBI" id="CHEBI:58405"/>
        <dbReference type="ChEBI" id="CHEBI:60392"/>
        <dbReference type="EC" id="3.6.1.27"/>
    </reaction>
</comment>
<dbReference type="Proteomes" id="UP001596996">
    <property type="component" value="Unassembled WGS sequence"/>
</dbReference>
<reference evidence="7" key="1">
    <citation type="journal article" date="2019" name="Int. J. Syst. Evol. Microbiol.">
        <title>The Global Catalogue of Microorganisms (GCM) 10K type strain sequencing project: providing services to taxonomists for standard genome sequencing and annotation.</title>
        <authorList>
            <consortium name="The Broad Institute Genomics Platform"/>
            <consortium name="The Broad Institute Genome Sequencing Center for Infectious Disease"/>
            <person name="Wu L."/>
            <person name="Ma J."/>
        </authorList>
    </citation>
    <scope>NUCLEOTIDE SEQUENCE [LARGE SCALE GENOMIC DNA]</scope>
    <source>
        <strain evidence="7">CCUG 61707</strain>
    </source>
</reference>
<sequence>MRNILKNLSLFSFLLCLVPCIAWIIKWQWQSDKTLTVFDHALYWLTETGSVPYAVITCGIFALLYFWLIPNKKQAILVIVIMAFSIALTQGIKTGLKNLFAEPRPFITALTTESNFTTEQFYRCSKLERSEIVRSFYREKSDMPMWLVRHHSHEIGYSFPSGHSIFAASWLLLAVGFYCLIGKGDKKLKILTALITIWAVLMLISRLRLGMHYPIDLLVSVLIAWLVHIVMFIALKKRFFIWQNQLTKTIKS</sequence>
<feature type="domain" description="Phosphatidic acid phosphatase type 2/haloperoxidase" evidence="5">
    <location>
        <begin position="77"/>
        <end position="232"/>
    </location>
</feature>
<keyword evidence="7" id="KW-1185">Reference proteome</keyword>
<dbReference type="InterPro" id="IPR036938">
    <property type="entry name" value="PAP2/HPO_sf"/>
</dbReference>
<evidence type="ECO:0000256" key="4">
    <source>
        <dbReference type="SAM" id="Phobius"/>
    </source>
</evidence>
<feature type="transmembrane region" description="Helical" evidence="4">
    <location>
        <begin position="75"/>
        <end position="92"/>
    </location>
</feature>
<gene>
    <name evidence="6" type="ORF">ACFQ02_03350</name>
</gene>
<keyword evidence="4" id="KW-0812">Transmembrane</keyword>
<keyword evidence="4" id="KW-0472">Membrane</keyword>
<name>A0ABW3I7I0_9PAST</name>
<protein>
    <recommendedName>
        <fullName evidence="1">undecaprenyl-diphosphate phosphatase</fullName>
        <ecNumber evidence="1">3.6.1.27</ecNumber>
    </recommendedName>
    <alternativeName>
        <fullName evidence="2">Undecaprenyl pyrophosphate phosphatase</fullName>
    </alternativeName>
</protein>
<feature type="transmembrane region" description="Helical" evidence="4">
    <location>
        <begin position="188"/>
        <end position="205"/>
    </location>
</feature>